<organism evidence="2 3">
    <name type="scientific">Aquirufa novilacunae</name>
    <dbReference type="NCBI Taxonomy" id="3139305"/>
    <lineage>
        <taxon>Bacteria</taxon>
        <taxon>Pseudomonadati</taxon>
        <taxon>Bacteroidota</taxon>
        <taxon>Cytophagia</taxon>
        <taxon>Cytophagales</taxon>
        <taxon>Flectobacillaceae</taxon>
        <taxon>Aquirufa</taxon>
    </lineage>
</organism>
<sequence length="115" mass="13264">MKLNKVYILFISLLFLTSMASKLQVDGVQASIQKDQSQHFHKAESADFGFMDFLFEEDTTENEEDNLFSPFTFSPFSSLFSKSAVELTLNSAFRQKKAFAFSHSPLYLIFRNIRL</sequence>
<comment type="caution">
    <text evidence="2">The sequence shown here is derived from an EMBL/GenBank/DDBJ whole genome shotgun (WGS) entry which is preliminary data.</text>
</comment>
<gene>
    <name evidence="2" type="ORF">AAE961_02815</name>
</gene>
<evidence type="ECO:0000256" key="1">
    <source>
        <dbReference type="SAM" id="SignalP"/>
    </source>
</evidence>
<dbReference type="EMBL" id="JBEWZF010000001">
    <property type="protein sequence ID" value="MFL0297797.1"/>
    <property type="molecule type" value="Genomic_DNA"/>
</dbReference>
<feature type="signal peptide" evidence="1">
    <location>
        <begin position="1"/>
        <end position="20"/>
    </location>
</feature>
<evidence type="ECO:0000313" key="2">
    <source>
        <dbReference type="EMBL" id="MFL0297797.1"/>
    </source>
</evidence>
<keyword evidence="3" id="KW-1185">Reference proteome</keyword>
<proteinExistence type="predicted"/>
<reference evidence="2 3" key="1">
    <citation type="submission" date="2024-07" db="EMBL/GenBank/DDBJ databases">
        <authorList>
            <person name="Pitt A."/>
            <person name="Hahn M.W."/>
        </authorList>
    </citation>
    <scope>NUCLEOTIDE SEQUENCE [LARGE SCALE GENOMIC DNA]</scope>
    <source>
        <strain evidence="2 3">2-BAHN-186B</strain>
    </source>
</reference>
<name>A0ABW8TZ85_9BACT</name>
<evidence type="ECO:0000313" key="3">
    <source>
        <dbReference type="Proteomes" id="UP001623553"/>
    </source>
</evidence>
<feature type="chain" id="PRO_5046167134" evidence="1">
    <location>
        <begin position="21"/>
        <end position="115"/>
    </location>
</feature>
<protein>
    <submittedName>
        <fullName evidence="2">Uncharacterized protein</fullName>
    </submittedName>
</protein>
<keyword evidence="1" id="KW-0732">Signal</keyword>
<accession>A0ABW8TZ85</accession>
<dbReference type="Proteomes" id="UP001623553">
    <property type="component" value="Unassembled WGS sequence"/>
</dbReference>